<evidence type="ECO:0000313" key="2">
    <source>
        <dbReference type="EMBL" id="VDN19764.1"/>
    </source>
</evidence>
<dbReference type="Proteomes" id="UP000271098">
    <property type="component" value="Unassembled WGS sequence"/>
</dbReference>
<keyword evidence="1" id="KW-1133">Transmembrane helix</keyword>
<accession>A0A183DTL3</accession>
<evidence type="ECO:0000256" key="1">
    <source>
        <dbReference type="SAM" id="Phobius"/>
    </source>
</evidence>
<dbReference type="EMBL" id="UYRT01079006">
    <property type="protein sequence ID" value="VDN19764.1"/>
    <property type="molecule type" value="Genomic_DNA"/>
</dbReference>
<feature type="transmembrane region" description="Helical" evidence="1">
    <location>
        <begin position="52"/>
        <end position="70"/>
    </location>
</feature>
<protein>
    <submittedName>
        <fullName evidence="4">Secreted protein</fullName>
    </submittedName>
</protein>
<gene>
    <name evidence="2" type="ORF">GPUH_LOCUS12054</name>
</gene>
<keyword evidence="1" id="KW-0472">Membrane</keyword>
<proteinExistence type="predicted"/>
<organism evidence="4">
    <name type="scientific">Gongylonema pulchrum</name>
    <dbReference type="NCBI Taxonomy" id="637853"/>
    <lineage>
        <taxon>Eukaryota</taxon>
        <taxon>Metazoa</taxon>
        <taxon>Ecdysozoa</taxon>
        <taxon>Nematoda</taxon>
        <taxon>Chromadorea</taxon>
        <taxon>Rhabditida</taxon>
        <taxon>Spirurina</taxon>
        <taxon>Spiruromorpha</taxon>
        <taxon>Spiruroidea</taxon>
        <taxon>Gongylonematidae</taxon>
        <taxon>Gongylonema</taxon>
    </lineage>
</organism>
<reference evidence="2 3" key="2">
    <citation type="submission" date="2018-11" db="EMBL/GenBank/DDBJ databases">
        <authorList>
            <consortium name="Pathogen Informatics"/>
        </authorList>
    </citation>
    <scope>NUCLEOTIDE SEQUENCE [LARGE SCALE GENOMIC DNA]</scope>
</reference>
<evidence type="ECO:0000313" key="4">
    <source>
        <dbReference type="WBParaSite" id="GPUH_0001206801-mRNA-1"/>
    </source>
</evidence>
<dbReference type="AlphaFoldDB" id="A0A183DTL3"/>
<evidence type="ECO:0000313" key="3">
    <source>
        <dbReference type="Proteomes" id="UP000271098"/>
    </source>
</evidence>
<keyword evidence="3" id="KW-1185">Reference proteome</keyword>
<keyword evidence="1" id="KW-0812">Transmembrane</keyword>
<dbReference type="WBParaSite" id="GPUH_0001206801-mRNA-1">
    <property type="protein sequence ID" value="GPUH_0001206801-mRNA-1"/>
    <property type="gene ID" value="GPUH_0001206801"/>
</dbReference>
<reference evidence="4" key="1">
    <citation type="submission" date="2016-06" db="UniProtKB">
        <authorList>
            <consortium name="WormBaseParasite"/>
        </authorList>
    </citation>
    <scope>IDENTIFICATION</scope>
</reference>
<name>A0A183DTL3_9BILA</name>
<sequence>MCLNWRWDGSTSLGTAFLGKGRGGNKRRQRGRAEPSLYILPGWKEPCSANEGWILMLLPLLGVGGAGMLTRRDATQRSVRQHSEKRQVSVC</sequence>